<reference evidence="1 2" key="1">
    <citation type="submission" date="2024-04" db="EMBL/GenBank/DDBJ databases">
        <title>draft genome sequnece of Paenibacillus filicis.</title>
        <authorList>
            <person name="Kim D.-U."/>
        </authorList>
    </citation>
    <scope>NUCLEOTIDE SEQUENCE [LARGE SCALE GENOMIC DNA]</scope>
    <source>
        <strain evidence="1 2">KACC14197</strain>
    </source>
</reference>
<accession>A0ABU9DF21</accession>
<dbReference type="Gene3D" id="3.40.50.880">
    <property type="match status" value="1"/>
</dbReference>
<dbReference type="Proteomes" id="UP001469365">
    <property type="component" value="Unassembled WGS sequence"/>
</dbReference>
<dbReference type="EMBL" id="JBBPCC010000001">
    <property type="protein sequence ID" value="MEK8126633.1"/>
    <property type="molecule type" value="Genomic_DNA"/>
</dbReference>
<evidence type="ECO:0000313" key="2">
    <source>
        <dbReference type="Proteomes" id="UP001469365"/>
    </source>
</evidence>
<sequence length="110" mass="11767">MYTIVAVLGDYYHQAEVIRAAFQEAVSSVFGGEDAVQVREVDAAGLPQALADRPDAVVLFKENRTDPEGDKQAGWMTEAVEEAIEAYVREGGGLSWCCGAGESKSQGRLG</sequence>
<organism evidence="1 2">
    <name type="scientific">Paenibacillus filicis</name>
    <dbReference type="NCBI Taxonomy" id="669464"/>
    <lineage>
        <taxon>Bacteria</taxon>
        <taxon>Bacillati</taxon>
        <taxon>Bacillota</taxon>
        <taxon>Bacilli</taxon>
        <taxon>Bacillales</taxon>
        <taxon>Paenibacillaceae</taxon>
        <taxon>Paenibacillus</taxon>
    </lineage>
</organism>
<name>A0ABU9DF21_9BACL</name>
<dbReference type="RefSeq" id="WP_341413686.1">
    <property type="nucleotide sequence ID" value="NZ_JBBPCC010000001.1"/>
</dbReference>
<proteinExistence type="predicted"/>
<comment type="caution">
    <text evidence="1">The sequence shown here is derived from an EMBL/GenBank/DDBJ whole genome shotgun (WGS) entry which is preliminary data.</text>
</comment>
<keyword evidence="2" id="KW-1185">Reference proteome</keyword>
<dbReference type="InterPro" id="IPR029062">
    <property type="entry name" value="Class_I_gatase-like"/>
</dbReference>
<protein>
    <submittedName>
        <fullName evidence="1">Uncharacterized protein</fullName>
    </submittedName>
</protein>
<gene>
    <name evidence="1" type="ORF">WMW72_01785</name>
</gene>
<evidence type="ECO:0000313" key="1">
    <source>
        <dbReference type="EMBL" id="MEK8126633.1"/>
    </source>
</evidence>